<feature type="modified residue" description="4-aspartylphosphate" evidence="3">
    <location>
        <position position="55"/>
    </location>
</feature>
<dbReference type="AlphaFoldDB" id="A0A846QIK7"/>
<dbReference type="EMBL" id="JAATJA010000002">
    <property type="protein sequence ID" value="NJB68068.1"/>
    <property type="molecule type" value="Genomic_DNA"/>
</dbReference>
<evidence type="ECO:0000313" key="6">
    <source>
        <dbReference type="Proteomes" id="UP000580856"/>
    </source>
</evidence>
<dbReference type="InterPro" id="IPR001789">
    <property type="entry name" value="Sig_transdc_resp-reg_receiver"/>
</dbReference>
<comment type="caution">
    <text evidence="5">The sequence shown here is derived from an EMBL/GenBank/DDBJ whole genome shotgun (WGS) entry which is preliminary data.</text>
</comment>
<keyword evidence="5" id="KW-0238">DNA-binding</keyword>
<keyword evidence="6" id="KW-1185">Reference proteome</keyword>
<name>A0A846QIK7_9BACT</name>
<dbReference type="GO" id="GO:0000160">
    <property type="term" value="P:phosphorelay signal transduction system"/>
    <property type="evidence" value="ECO:0007669"/>
    <property type="project" value="UniProtKB-KW"/>
</dbReference>
<dbReference type="PANTHER" id="PTHR44591">
    <property type="entry name" value="STRESS RESPONSE REGULATOR PROTEIN 1"/>
    <property type="match status" value="1"/>
</dbReference>
<dbReference type="GO" id="GO:0003677">
    <property type="term" value="F:DNA binding"/>
    <property type="evidence" value="ECO:0007669"/>
    <property type="project" value="UniProtKB-KW"/>
</dbReference>
<dbReference type="InterPro" id="IPR011006">
    <property type="entry name" value="CheY-like_superfamily"/>
</dbReference>
<evidence type="ECO:0000256" key="3">
    <source>
        <dbReference type="PROSITE-ProRule" id="PRU00169"/>
    </source>
</evidence>
<feature type="domain" description="Response regulatory" evidence="4">
    <location>
        <begin position="6"/>
        <end position="120"/>
    </location>
</feature>
<dbReference type="Pfam" id="PF00072">
    <property type="entry name" value="Response_reg"/>
    <property type="match status" value="1"/>
</dbReference>
<dbReference type="PANTHER" id="PTHR44591:SF14">
    <property type="entry name" value="PROTEIN PILG"/>
    <property type="match status" value="1"/>
</dbReference>
<keyword evidence="1 3" id="KW-0597">Phosphoprotein</keyword>
<dbReference type="Proteomes" id="UP000580856">
    <property type="component" value="Unassembled WGS sequence"/>
</dbReference>
<dbReference type="SUPFAM" id="SSF52172">
    <property type="entry name" value="CheY-like"/>
    <property type="match status" value="1"/>
</dbReference>
<dbReference type="RefSeq" id="WP_167941163.1">
    <property type="nucleotide sequence ID" value="NZ_JAATJA010000002.1"/>
</dbReference>
<evidence type="ECO:0000256" key="2">
    <source>
        <dbReference type="ARBA" id="ARBA00023012"/>
    </source>
</evidence>
<dbReference type="Gene3D" id="3.40.50.2300">
    <property type="match status" value="1"/>
</dbReference>
<evidence type="ECO:0000259" key="4">
    <source>
        <dbReference type="PROSITE" id="PS50110"/>
    </source>
</evidence>
<dbReference type="PROSITE" id="PS50110">
    <property type="entry name" value="RESPONSE_REGULATORY"/>
    <property type="match status" value="1"/>
</dbReference>
<dbReference type="CDD" id="cd00156">
    <property type="entry name" value="REC"/>
    <property type="match status" value="1"/>
</dbReference>
<keyword evidence="2" id="KW-0902">Two-component regulatory system</keyword>
<dbReference type="SMART" id="SM00448">
    <property type="entry name" value="REC"/>
    <property type="match status" value="1"/>
</dbReference>
<gene>
    <name evidence="5" type="ORF">GGQ74_001741</name>
</gene>
<accession>A0A846QIK7</accession>
<protein>
    <submittedName>
        <fullName evidence="5">DNA-binding response OmpR family regulator</fullName>
    </submittedName>
</protein>
<proteinExistence type="predicted"/>
<dbReference type="InterPro" id="IPR050595">
    <property type="entry name" value="Bact_response_regulator"/>
</dbReference>
<evidence type="ECO:0000256" key="1">
    <source>
        <dbReference type="ARBA" id="ARBA00022553"/>
    </source>
</evidence>
<reference evidence="5 6" key="1">
    <citation type="submission" date="2020-03" db="EMBL/GenBank/DDBJ databases">
        <title>Genomic Encyclopedia of Type Strains, Phase IV (KMG-IV): sequencing the most valuable type-strain genomes for metagenomic binning, comparative biology and taxonomic classification.</title>
        <authorList>
            <person name="Goeker M."/>
        </authorList>
    </citation>
    <scope>NUCLEOTIDE SEQUENCE [LARGE SCALE GENOMIC DNA]</scope>
    <source>
        <strain evidence="5 6">DSM 24233</strain>
    </source>
</reference>
<organism evidence="5 6">
    <name type="scientific">Desulfobaculum xiamenense</name>
    <dbReference type="NCBI Taxonomy" id="995050"/>
    <lineage>
        <taxon>Bacteria</taxon>
        <taxon>Pseudomonadati</taxon>
        <taxon>Thermodesulfobacteriota</taxon>
        <taxon>Desulfovibrionia</taxon>
        <taxon>Desulfovibrionales</taxon>
        <taxon>Desulfovibrionaceae</taxon>
        <taxon>Desulfobaculum</taxon>
    </lineage>
</organism>
<sequence length="129" mass="14162">MHTPTRVLLVDDEHDFRELMTKRLGKRGVDVLAVPGGREALAALEAATFDVVILDVRMPGMDGIETLREMRRIGTEAQVIMLTGHASLEAAHQGMALGAFDYLLKPVGISELLFKIQDAMARKRHGANV</sequence>
<evidence type="ECO:0000313" key="5">
    <source>
        <dbReference type="EMBL" id="NJB68068.1"/>
    </source>
</evidence>